<accession>A0A1N7LET5</accession>
<evidence type="ECO:0000313" key="2">
    <source>
        <dbReference type="EMBL" id="SIS72281.1"/>
    </source>
</evidence>
<feature type="coiled-coil region" evidence="1">
    <location>
        <begin position="107"/>
        <end position="134"/>
    </location>
</feature>
<dbReference type="RefSeq" id="WP_076446237.1">
    <property type="nucleotide sequence ID" value="NZ_FTOQ01000002.1"/>
</dbReference>
<dbReference type="EMBL" id="FTOQ01000002">
    <property type="protein sequence ID" value="SIS72281.1"/>
    <property type="molecule type" value="Genomic_DNA"/>
</dbReference>
<dbReference type="AlphaFoldDB" id="A0A1N7LET5"/>
<keyword evidence="1" id="KW-0175">Coiled coil</keyword>
<keyword evidence="3" id="KW-1185">Reference proteome</keyword>
<organism evidence="2 3">
    <name type="scientific">Roseivivax lentus</name>
    <dbReference type="NCBI Taxonomy" id="633194"/>
    <lineage>
        <taxon>Bacteria</taxon>
        <taxon>Pseudomonadati</taxon>
        <taxon>Pseudomonadota</taxon>
        <taxon>Alphaproteobacteria</taxon>
        <taxon>Rhodobacterales</taxon>
        <taxon>Roseobacteraceae</taxon>
        <taxon>Roseivivax</taxon>
    </lineage>
</organism>
<protein>
    <submittedName>
        <fullName evidence="2">Uncharacterized protein</fullName>
    </submittedName>
</protein>
<evidence type="ECO:0000313" key="3">
    <source>
        <dbReference type="Proteomes" id="UP000186684"/>
    </source>
</evidence>
<evidence type="ECO:0000256" key="1">
    <source>
        <dbReference type="SAM" id="Coils"/>
    </source>
</evidence>
<sequence length="154" mass="17542">MAKDDFFASDTPYPDAPPHLEEDEKFTFEQILQKRGPLDWSFVDLELVAQMATLICMNRRLQVEWTMDGMGETVNLSNGGEAIRASVRLYHNNLRQIMALAKTLSLTASKNKELTKFREELNAIRQETKHIQDNRVFNSPAGGLLAKPPSYKTQ</sequence>
<reference evidence="3" key="1">
    <citation type="submission" date="2017-01" db="EMBL/GenBank/DDBJ databases">
        <authorList>
            <person name="Varghese N."/>
            <person name="Submissions S."/>
        </authorList>
    </citation>
    <scope>NUCLEOTIDE SEQUENCE [LARGE SCALE GENOMIC DNA]</scope>
    <source>
        <strain evidence="3">DSM 29430</strain>
    </source>
</reference>
<name>A0A1N7LET5_9RHOB</name>
<gene>
    <name evidence="2" type="ORF">SAMN05421759_102638</name>
</gene>
<dbReference type="Proteomes" id="UP000186684">
    <property type="component" value="Unassembled WGS sequence"/>
</dbReference>
<proteinExistence type="predicted"/>